<protein>
    <submittedName>
        <fullName evidence="1">Uncharacterized protein</fullName>
    </submittedName>
</protein>
<dbReference type="EMBL" id="CP024962">
    <property type="protein sequence ID" value="ATZ16070.1"/>
    <property type="molecule type" value="Genomic_DNA"/>
</dbReference>
<dbReference type="AlphaFoldDB" id="A0A2K8NQF3"/>
<sequence>MKSGKRVFHDLYEHHWANDTLSPLSLGRYEKLANKMVAEDETVYSALLGQGSSLSLTNQVILVLATNKNLIVRRQTGDIRSKDLIIPYARFKSLTLLRDSHNYHRYYAKLRYRTHRFGKIRVLKFEILDPTSAFHFEEFVEQKSAKNNH</sequence>
<dbReference type="Proteomes" id="UP000232222">
    <property type="component" value="Chromosome"/>
</dbReference>
<evidence type="ECO:0000313" key="2">
    <source>
        <dbReference type="Proteomes" id="UP000232222"/>
    </source>
</evidence>
<reference evidence="1 2" key="1">
    <citation type="submission" date="2017-11" db="EMBL/GenBank/DDBJ databases">
        <title>Genome sequence of Entomoplasma freundtii BARC 318 (ATCC 51999).</title>
        <authorList>
            <person name="Lo W.-S."/>
            <person name="Gasparich G.E."/>
            <person name="Kuo C.-H."/>
        </authorList>
    </citation>
    <scope>NUCLEOTIDE SEQUENCE [LARGE SCALE GENOMIC DNA]</scope>
    <source>
        <strain evidence="1 2">BARC 318</strain>
    </source>
</reference>
<proteinExistence type="predicted"/>
<keyword evidence="2" id="KW-1185">Reference proteome</keyword>
<organism evidence="1 2">
    <name type="scientific">Entomoplasma freundtii</name>
    <dbReference type="NCBI Taxonomy" id="74700"/>
    <lineage>
        <taxon>Bacteria</taxon>
        <taxon>Bacillati</taxon>
        <taxon>Mycoplasmatota</taxon>
        <taxon>Mollicutes</taxon>
        <taxon>Entomoplasmatales</taxon>
        <taxon>Entomoplasmataceae</taxon>
        <taxon>Entomoplasma</taxon>
    </lineage>
</organism>
<dbReference type="KEGG" id="efr:EFREU_v1c00430"/>
<evidence type="ECO:0000313" key="1">
    <source>
        <dbReference type="EMBL" id="ATZ16070.1"/>
    </source>
</evidence>
<accession>A0A2K8NQF3</accession>
<dbReference type="RefSeq" id="WP_100609035.1">
    <property type="nucleotide sequence ID" value="NZ_CP024962.1"/>
</dbReference>
<gene>
    <name evidence="1" type="ORF">EFREU_v1c00430</name>
</gene>
<name>A0A2K8NQF3_9MOLU</name>
<dbReference type="OrthoDB" id="391860at2"/>